<feature type="region of interest" description="Disordered" evidence="1">
    <location>
        <begin position="1"/>
        <end position="30"/>
    </location>
</feature>
<evidence type="ECO:0000259" key="2">
    <source>
        <dbReference type="Pfam" id="PF13610"/>
    </source>
</evidence>
<feature type="region of interest" description="Disordered" evidence="1">
    <location>
        <begin position="95"/>
        <end position="115"/>
    </location>
</feature>
<dbReference type="Proteomes" id="UP000187012">
    <property type="component" value="Unassembled WGS sequence"/>
</dbReference>
<dbReference type="EMBL" id="CYGX02000075">
    <property type="protein sequence ID" value="SIT47499.1"/>
    <property type="molecule type" value="Genomic_DNA"/>
</dbReference>
<gene>
    <name evidence="3" type="ORF">BN2475_750011</name>
</gene>
<name>A0A1N7SJC7_9BURK</name>
<keyword evidence="4" id="KW-1185">Reference proteome</keyword>
<dbReference type="STRING" id="1247936.BN2475_750011"/>
<dbReference type="InterPro" id="IPR032874">
    <property type="entry name" value="DDE_dom"/>
</dbReference>
<evidence type="ECO:0000313" key="3">
    <source>
        <dbReference type="EMBL" id="SIT47499.1"/>
    </source>
</evidence>
<protein>
    <recommendedName>
        <fullName evidence="2">DDE domain-containing protein</fullName>
    </recommendedName>
</protein>
<evidence type="ECO:0000313" key="4">
    <source>
        <dbReference type="Proteomes" id="UP000187012"/>
    </source>
</evidence>
<evidence type="ECO:0000256" key="1">
    <source>
        <dbReference type="SAM" id="MobiDB-lite"/>
    </source>
</evidence>
<sequence length="137" mass="15376">MTGRERRSISGSAPSAMWLQPRPSSRRQSGAATITLDGYAVSHRAVPEMKADELLLKDTTLRSSKYLNDVIGQDYRHIKSQLNVILGFKRFRNAGNRDLGHRADPSYSQRSVRSDEPAPQRCHCARCLEGSPFSSMR</sequence>
<organism evidence="3 4">
    <name type="scientific">Paraburkholderia ribeironis</name>
    <dbReference type="NCBI Taxonomy" id="1247936"/>
    <lineage>
        <taxon>Bacteria</taxon>
        <taxon>Pseudomonadati</taxon>
        <taxon>Pseudomonadota</taxon>
        <taxon>Betaproteobacteria</taxon>
        <taxon>Burkholderiales</taxon>
        <taxon>Burkholderiaceae</taxon>
        <taxon>Paraburkholderia</taxon>
    </lineage>
</organism>
<reference evidence="3 4" key="1">
    <citation type="submission" date="2016-12" db="EMBL/GenBank/DDBJ databases">
        <authorList>
            <person name="Song W.-J."/>
            <person name="Kurnit D.M."/>
        </authorList>
    </citation>
    <scope>NUCLEOTIDE SEQUENCE [LARGE SCALE GENOMIC DNA]</scope>
    <source>
        <strain evidence="3 4">STM7296</strain>
    </source>
</reference>
<feature type="domain" description="DDE" evidence="2">
    <location>
        <begin position="31"/>
        <end position="96"/>
    </location>
</feature>
<dbReference type="AlphaFoldDB" id="A0A1N7SJC7"/>
<dbReference type="Pfam" id="PF13610">
    <property type="entry name" value="DDE_Tnp_IS240"/>
    <property type="match status" value="1"/>
</dbReference>
<proteinExistence type="predicted"/>
<accession>A0A1N7SJC7</accession>